<evidence type="ECO:0000313" key="3">
    <source>
        <dbReference type="Proteomes" id="UP000305921"/>
    </source>
</evidence>
<dbReference type="EMBL" id="VAWE01000002">
    <property type="protein sequence ID" value="TLQ39398.1"/>
    <property type="molecule type" value="Genomic_DNA"/>
</dbReference>
<dbReference type="OrthoDB" id="4333647at2"/>
<organism evidence="2 3">
    <name type="scientific">Streptomyces marianii</name>
    <dbReference type="NCBI Taxonomy" id="1817406"/>
    <lineage>
        <taxon>Bacteria</taxon>
        <taxon>Bacillati</taxon>
        <taxon>Actinomycetota</taxon>
        <taxon>Actinomycetes</taxon>
        <taxon>Kitasatosporales</taxon>
        <taxon>Streptomycetaceae</taxon>
        <taxon>Streptomyces</taxon>
    </lineage>
</organism>
<comment type="caution">
    <text evidence="2">The sequence shown here is derived from an EMBL/GenBank/DDBJ whole genome shotgun (WGS) entry which is preliminary data.</text>
</comment>
<keyword evidence="3" id="KW-1185">Reference proteome</keyword>
<name>A0A5R9DUH7_9ACTN</name>
<dbReference type="Proteomes" id="UP000305921">
    <property type="component" value="Unassembled WGS sequence"/>
</dbReference>
<protein>
    <submittedName>
        <fullName evidence="2">ParA family protein</fullName>
    </submittedName>
</protein>
<sequence>MSEERTARTPDPVRGAAPAAHVRRHLPLVFAMTKGGQPKRDEPGSPSSFSRLLALQFVTQVTRVLVTDLDPQDTATSPRCAEQ</sequence>
<evidence type="ECO:0000256" key="1">
    <source>
        <dbReference type="SAM" id="MobiDB-lite"/>
    </source>
</evidence>
<accession>A0A5R9DUH7</accession>
<evidence type="ECO:0000313" key="2">
    <source>
        <dbReference type="EMBL" id="TLQ39398.1"/>
    </source>
</evidence>
<dbReference type="RefSeq" id="WP_138058208.1">
    <property type="nucleotide sequence ID" value="NZ_VAWE01000002.1"/>
</dbReference>
<feature type="region of interest" description="Disordered" evidence="1">
    <location>
        <begin position="1"/>
        <end position="20"/>
    </location>
</feature>
<dbReference type="AlphaFoldDB" id="A0A5R9DUH7"/>
<proteinExistence type="predicted"/>
<gene>
    <name evidence="2" type="ORF">FEF34_39145</name>
</gene>
<reference evidence="2 3" key="1">
    <citation type="submission" date="2019-05" db="EMBL/GenBank/DDBJ databases">
        <title>Streptomyces marianii sp. nov., a novel marine actinomycete from southern coast of India.</title>
        <authorList>
            <person name="Iniyan A.M."/>
            <person name="Wink J."/>
            <person name="Ramprasad E."/>
            <person name="Ramana C.V."/>
            <person name="Bunk B."/>
            <person name="Sproer C."/>
            <person name="Joseph F.-J.R.S."/>
            <person name="Vincent S.G.P."/>
        </authorList>
    </citation>
    <scope>NUCLEOTIDE SEQUENCE [LARGE SCALE GENOMIC DNA]</scope>
    <source>
        <strain evidence="2 3">ICN19</strain>
    </source>
</reference>